<dbReference type="GO" id="GO:0008381">
    <property type="term" value="F:mechanosensitive monoatomic ion channel activity"/>
    <property type="evidence" value="ECO:0007669"/>
    <property type="project" value="InterPro"/>
</dbReference>
<dbReference type="Pfam" id="PF21082">
    <property type="entry name" value="MS_channel_3rd"/>
    <property type="match status" value="1"/>
</dbReference>
<keyword evidence="6 7" id="KW-0472">Membrane</keyword>
<comment type="subcellular location">
    <subcellularLocation>
        <location evidence="7">Cell inner membrane</location>
        <topology evidence="7">Multi-pass membrane protein</topology>
    </subcellularLocation>
    <subcellularLocation>
        <location evidence="1">Cell membrane</location>
        <topology evidence="1">Multi-pass membrane protein</topology>
    </subcellularLocation>
</comment>
<protein>
    <recommendedName>
        <fullName evidence="7">Small-conductance mechanosensitive channel</fullName>
    </recommendedName>
</protein>
<name>A0A420WJH4_9PROT</name>
<keyword evidence="7" id="KW-0997">Cell inner membrane</keyword>
<evidence type="ECO:0000259" key="9">
    <source>
        <dbReference type="Pfam" id="PF21082"/>
    </source>
</evidence>
<feature type="transmembrane region" description="Helical" evidence="7">
    <location>
        <begin position="55"/>
        <end position="76"/>
    </location>
</feature>
<dbReference type="OrthoDB" id="9814206at2"/>
<comment type="caution">
    <text evidence="7">Lacks conserved residue(s) required for the propagation of feature annotation.</text>
</comment>
<comment type="caution">
    <text evidence="10">The sequence shown here is derived from an EMBL/GenBank/DDBJ whole genome shotgun (WGS) entry which is preliminary data.</text>
</comment>
<accession>A0A420WJH4</accession>
<comment type="function">
    <text evidence="7">Mechanosensitive channel that participates in the regulation of osmotic pressure changes within the cell, opening in response to stretch forces in the membrane lipid bilayer, without the need for other proteins. Contributes to normal resistance to hypoosmotic shock. Forms an ion channel of 1.0 nanosiemens conductance with a slight preference for anions.</text>
</comment>
<keyword evidence="11" id="KW-1185">Reference proteome</keyword>
<dbReference type="FunCoup" id="A0A420WJH4">
    <property type="interactions" value="203"/>
</dbReference>
<organism evidence="10 11">
    <name type="scientific">Litorimonas taeanensis</name>
    <dbReference type="NCBI Taxonomy" id="568099"/>
    <lineage>
        <taxon>Bacteria</taxon>
        <taxon>Pseudomonadati</taxon>
        <taxon>Pseudomonadota</taxon>
        <taxon>Alphaproteobacteria</taxon>
        <taxon>Maricaulales</taxon>
        <taxon>Robiginitomaculaceae</taxon>
    </lineage>
</organism>
<keyword evidence="7" id="KW-0813">Transport</keyword>
<dbReference type="InterPro" id="IPR006685">
    <property type="entry name" value="MscS_channel_2nd"/>
</dbReference>
<dbReference type="InterPro" id="IPR010920">
    <property type="entry name" value="LSM_dom_sf"/>
</dbReference>
<dbReference type="GO" id="GO:0005886">
    <property type="term" value="C:plasma membrane"/>
    <property type="evidence" value="ECO:0007669"/>
    <property type="project" value="UniProtKB-SubCell"/>
</dbReference>
<dbReference type="Gene3D" id="3.30.70.100">
    <property type="match status" value="1"/>
</dbReference>
<feature type="domain" description="Mechanosensitive ion channel MscS" evidence="8">
    <location>
        <begin position="140"/>
        <end position="204"/>
    </location>
</feature>
<evidence type="ECO:0000313" key="10">
    <source>
        <dbReference type="EMBL" id="RKQ71082.1"/>
    </source>
</evidence>
<evidence type="ECO:0000313" key="11">
    <source>
        <dbReference type="Proteomes" id="UP000282211"/>
    </source>
</evidence>
<keyword evidence="7" id="KW-0406">Ion transport</keyword>
<evidence type="ECO:0000256" key="6">
    <source>
        <dbReference type="ARBA" id="ARBA00023136"/>
    </source>
</evidence>
<comment type="similarity">
    <text evidence="2 7">Belongs to the MscS (TC 1.A.23) family.</text>
</comment>
<dbReference type="RefSeq" id="WP_121098889.1">
    <property type="nucleotide sequence ID" value="NZ_RBII01000001.1"/>
</dbReference>
<evidence type="ECO:0000256" key="2">
    <source>
        <dbReference type="ARBA" id="ARBA00008017"/>
    </source>
</evidence>
<dbReference type="InterPro" id="IPR049278">
    <property type="entry name" value="MS_channel_C"/>
</dbReference>
<feature type="transmembrane region" description="Helical" evidence="7">
    <location>
        <begin position="97"/>
        <end position="116"/>
    </location>
</feature>
<dbReference type="InterPro" id="IPR023408">
    <property type="entry name" value="MscS_beta-dom_sf"/>
</dbReference>
<dbReference type="AlphaFoldDB" id="A0A420WJH4"/>
<evidence type="ECO:0000259" key="8">
    <source>
        <dbReference type="Pfam" id="PF00924"/>
    </source>
</evidence>
<dbReference type="InterPro" id="IPR011066">
    <property type="entry name" value="MscS_channel_C_sf"/>
</dbReference>
<dbReference type="PANTHER" id="PTHR30221:SF8">
    <property type="entry name" value="SMALL-CONDUCTANCE MECHANOSENSITIVE CHANNEL"/>
    <property type="match status" value="1"/>
</dbReference>
<reference evidence="10 11" key="1">
    <citation type="submission" date="2018-10" db="EMBL/GenBank/DDBJ databases">
        <title>Genomic Encyclopedia of Type Strains, Phase IV (KMG-IV): sequencing the most valuable type-strain genomes for metagenomic binning, comparative biology and taxonomic classification.</title>
        <authorList>
            <person name="Goeker M."/>
        </authorList>
    </citation>
    <scope>NUCLEOTIDE SEQUENCE [LARGE SCALE GENOMIC DNA]</scope>
    <source>
        <strain evidence="10 11">DSM 22008</strain>
    </source>
</reference>
<dbReference type="Gene3D" id="1.10.287.1260">
    <property type="match status" value="1"/>
</dbReference>
<dbReference type="PANTHER" id="PTHR30221">
    <property type="entry name" value="SMALL-CONDUCTANCE MECHANOSENSITIVE CHANNEL"/>
    <property type="match status" value="1"/>
</dbReference>
<sequence length="304" mass="33300">MNILNHKAFFSDLLQVQVSEGAQDATPKLLENPSGFAQYYLDVVIEKSVFFVPKILLAILILWIGFSIAGRLYNAFLKRTKESAHVDTTIGNFAAGALKYAVIIATLLGAIAAVGIPVAKVFVILSAATLAIGLALQGSMANVAAGLLLVLFRPYKIGDYVEVGGEEGVVDDLNIFTTTLITLDNIKVILSNSEVRGNTIKNYTAQPIRRVDVDFGIDYDDDMDKAIKIITTTAAKDKRVLSEPDAPWARVSCLNDSSVDIQMRVWCKPEDYWDVKFDLLKAVKEAFDKGGISIPYPHVVEIEK</sequence>
<keyword evidence="4 7" id="KW-0812">Transmembrane</keyword>
<feature type="domain" description="Mechanosensitive ion channel MscS C-terminal" evidence="9">
    <location>
        <begin position="211"/>
        <end position="294"/>
    </location>
</feature>
<dbReference type="InParanoid" id="A0A420WJH4"/>
<evidence type="ECO:0000256" key="7">
    <source>
        <dbReference type="RuleBase" id="RU369025"/>
    </source>
</evidence>
<dbReference type="SUPFAM" id="SSF82861">
    <property type="entry name" value="Mechanosensitive channel protein MscS (YggB), transmembrane region"/>
    <property type="match status" value="1"/>
</dbReference>
<keyword evidence="3" id="KW-1003">Cell membrane</keyword>
<dbReference type="EMBL" id="RBII01000001">
    <property type="protein sequence ID" value="RKQ71082.1"/>
    <property type="molecule type" value="Genomic_DNA"/>
</dbReference>
<dbReference type="Pfam" id="PF00924">
    <property type="entry name" value="MS_channel_2nd"/>
    <property type="match status" value="1"/>
</dbReference>
<evidence type="ECO:0000256" key="3">
    <source>
        <dbReference type="ARBA" id="ARBA00022475"/>
    </source>
</evidence>
<dbReference type="InterPro" id="IPR045275">
    <property type="entry name" value="MscS_archaea/bacteria_type"/>
</dbReference>
<dbReference type="Proteomes" id="UP000282211">
    <property type="component" value="Unassembled WGS sequence"/>
</dbReference>
<feature type="transmembrane region" description="Helical" evidence="7">
    <location>
        <begin position="122"/>
        <end position="152"/>
    </location>
</feature>
<gene>
    <name evidence="10" type="ORF">DES40_0390</name>
</gene>
<evidence type="ECO:0000256" key="4">
    <source>
        <dbReference type="ARBA" id="ARBA00022692"/>
    </source>
</evidence>
<dbReference type="Gene3D" id="2.30.30.60">
    <property type="match status" value="1"/>
</dbReference>
<dbReference type="SUPFAM" id="SSF50182">
    <property type="entry name" value="Sm-like ribonucleoproteins"/>
    <property type="match status" value="1"/>
</dbReference>
<comment type="subunit">
    <text evidence="7">Homoheptamer.</text>
</comment>
<keyword evidence="7" id="KW-0407">Ion channel</keyword>
<proteinExistence type="inferred from homology"/>
<dbReference type="SUPFAM" id="SSF82689">
    <property type="entry name" value="Mechanosensitive channel protein MscS (YggB), C-terminal domain"/>
    <property type="match status" value="1"/>
</dbReference>
<dbReference type="InterPro" id="IPR011014">
    <property type="entry name" value="MscS_channel_TM-2"/>
</dbReference>
<evidence type="ECO:0000256" key="1">
    <source>
        <dbReference type="ARBA" id="ARBA00004651"/>
    </source>
</evidence>
<evidence type="ECO:0000256" key="5">
    <source>
        <dbReference type="ARBA" id="ARBA00022989"/>
    </source>
</evidence>
<keyword evidence="5 7" id="KW-1133">Transmembrane helix</keyword>